<reference evidence="4 5" key="1">
    <citation type="submission" date="2019-05" db="EMBL/GenBank/DDBJ databases">
        <title>We sequenced the genome of Paenibacillus hemerocallicola KCTC 33185 for further insight into its adaptation and study the phylogeny of Paenibacillus.</title>
        <authorList>
            <person name="Narsing Rao M.P."/>
        </authorList>
    </citation>
    <scope>NUCLEOTIDE SEQUENCE [LARGE SCALE GENOMIC DNA]</scope>
    <source>
        <strain evidence="4 5">KCTC 33185</strain>
    </source>
</reference>
<feature type="compositionally biased region" description="Polar residues" evidence="1">
    <location>
        <begin position="410"/>
        <end position="421"/>
    </location>
</feature>
<evidence type="ECO:0000259" key="3">
    <source>
        <dbReference type="PROSITE" id="PS50234"/>
    </source>
</evidence>
<dbReference type="Gene3D" id="3.40.50.410">
    <property type="entry name" value="von Willebrand factor, type A domain"/>
    <property type="match status" value="1"/>
</dbReference>
<name>A0A5C4SVU5_9BACL</name>
<keyword evidence="5" id="KW-1185">Reference proteome</keyword>
<feature type="transmembrane region" description="Helical" evidence="2">
    <location>
        <begin position="337"/>
        <end position="357"/>
    </location>
</feature>
<feature type="transmembrane region" description="Helical" evidence="2">
    <location>
        <begin position="373"/>
        <end position="392"/>
    </location>
</feature>
<accession>A0A5C4SVU5</accession>
<dbReference type="SMART" id="SM00327">
    <property type="entry name" value="VWA"/>
    <property type="match status" value="1"/>
</dbReference>
<dbReference type="PANTHER" id="PTHR10579:SF43">
    <property type="entry name" value="ZINC FINGER (C3HC4-TYPE RING FINGER) FAMILY PROTEIN"/>
    <property type="match status" value="1"/>
</dbReference>
<evidence type="ECO:0000256" key="2">
    <source>
        <dbReference type="SAM" id="Phobius"/>
    </source>
</evidence>
<dbReference type="PROSITE" id="PS50234">
    <property type="entry name" value="VWFA"/>
    <property type="match status" value="1"/>
</dbReference>
<evidence type="ECO:0000313" key="5">
    <source>
        <dbReference type="Proteomes" id="UP000307943"/>
    </source>
</evidence>
<feature type="transmembrane region" description="Helical" evidence="2">
    <location>
        <begin position="308"/>
        <end position="330"/>
    </location>
</feature>
<feature type="transmembrane region" description="Helical" evidence="2">
    <location>
        <begin position="81"/>
        <end position="106"/>
    </location>
</feature>
<dbReference type="InterPro" id="IPR036465">
    <property type="entry name" value="vWFA_dom_sf"/>
</dbReference>
<dbReference type="EMBL" id="VDCQ01000110">
    <property type="protein sequence ID" value="TNJ56105.1"/>
    <property type="molecule type" value="Genomic_DNA"/>
</dbReference>
<evidence type="ECO:0000313" key="4">
    <source>
        <dbReference type="EMBL" id="TNJ56105.1"/>
    </source>
</evidence>
<feature type="transmembrane region" description="Helical" evidence="2">
    <location>
        <begin position="39"/>
        <end position="60"/>
    </location>
</feature>
<sequence>MVHRKASILFIVFSLIGGLIGFAVGEAVLSKWEGSMPNWLLMGVYFGQLALFVGLMCLIAEHVSPVLNGKGWRLRYAKDGWKLLVPATLLLLFVAGGICQFLYGLYFGKHKPPQNILVSIDVSESMAETDPDRESFRAAKDLVRNMERGKRVAVMTFNDQAELLQPLVPVDNQAAKDAVTAKLDDFGPPNGGTNIAAALAKAMEQIEAAQAEARGSMVILISDGYSDVNLNSALMPYRNNDIAVNTVGVNSQDRQGNELLKRIAADTGGTYHSVGDVQHLSAVFDKIYKANQGWHLVGERTGSAVNSLFYAVWRILFVTLIGLLMGLSLGIVFDNRFLARSFSAGGAIAGLLAGFILEEGLKGGALPAETVRASADVVLAVVLAISTLLIPFRENRTDEAGQGLYKRSRSGSGTALGQNGPTGKRFR</sequence>
<dbReference type="InterPro" id="IPR002035">
    <property type="entry name" value="VWF_A"/>
</dbReference>
<dbReference type="AlphaFoldDB" id="A0A5C4SVU5"/>
<dbReference type="InterPro" id="IPR051266">
    <property type="entry name" value="CLCR"/>
</dbReference>
<keyword evidence="2" id="KW-0472">Membrane</keyword>
<dbReference type="Proteomes" id="UP000307943">
    <property type="component" value="Unassembled WGS sequence"/>
</dbReference>
<evidence type="ECO:0000256" key="1">
    <source>
        <dbReference type="SAM" id="MobiDB-lite"/>
    </source>
</evidence>
<dbReference type="CDD" id="cd00198">
    <property type="entry name" value="vWFA"/>
    <property type="match status" value="1"/>
</dbReference>
<dbReference type="SUPFAM" id="SSF53300">
    <property type="entry name" value="vWA-like"/>
    <property type="match status" value="1"/>
</dbReference>
<proteinExistence type="predicted"/>
<keyword evidence="2" id="KW-1133">Transmembrane helix</keyword>
<feature type="domain" description="VWFA" evidence="3">
    <location>
        <begin position="115"/>
        <end position="287"/>
    </location>
</feature>
<dbReference type="RefSeq" id="WP_139607719.1">
    <property type="nucleotide sequence ID" value="NZ_VDCQ01000110.1"/>
</dbReference>
<gene>
    <name evidence="4" type="ORF">FE784_39090</name>
</gene>
<comment type="caution">
    <text evidence="4">The sequence shown here is derived from an EMBL/GenBank/DDBJ whole genome shotgun (WGS) entry which is preliminary data.</text>
</comment>
<dbReference type="OrthoDB" id="6206554at2"/>
<protein>
    <submittedName>
        <fullName evidence="4">VWA domain-containing protein</fullName>
    </submittedName>
</protein>
<dbReference type="Pfam" id="PF00092">
    <property type="entry name" value="VWA"/>
    <property type="match status" value="1"/>
</dbReference>
<dbReference type="PANTHER" id="PTHR10579">
    <property type="entry name" value="CALCIUM-ACTIVATED CHLORIDE CHANNEL REGULATOR"/>
    <property type="match status" value="1"/>
</dbReference>
<organism evidence="4 5">
    <name type="scientific">Paenibacillus hemerocallicola</name>
    <dbReference type="NCBI Taxonomy" id="1172614"/>
    <lineage>
        <taxon>Bacteria</taxon>
        <taxon>Bacillati</taxon>
        <taxon>Bacillota</taxon>
        <taxon>Bacilli</taxon>
        <taxon>Bacillales</taxon>
        <taxon>Paenibacillaceae</taxon>
        <taxon>Paenibacillus</taxon>
    </lineage>
</organism>
<keyword evidence="2" id="KW-0812">Transmembrane</keyword>
<feature type="region of interest" description="Disordered" evidence="1">
    <location>
        <begin position="403"/>
        <end position="427"/>
    </location>
</feature>